<feature type="region of interest" description="Disordered" evidence="2">
    <location>
        <begin position="437"/>
        <end position="458"/>
    </location>
</feature>
<evidence type="ECO:0000313" key="4">
    <source>
        <dbReference type="EMBL" id="MFD2672986.1"/>
    </source>
</evidence>
<feature type="domain" description="Capsule synthesis protein CapA" evidence="3">
    <location>
        <begin position="74"/>
        <end position="326"/>
    </location>
</feature>
<dbReference type="Proteomes" id="UP001597497">
    <property type="component" value="Unassembled WGS sequence"/>
</dbReference>
<dbReference type="InterPro" id="IPR019079">
    <property type="entry name" value="Capsule_synth_CapA"/>
</dbReference>
<dbReference type="SUPFAM" id="SSF56300">
    <property type="entry name" value="Metallo-dependent phosphatases"/>
    <property type="match status" value="1"/>
</dbReference>
<proteinExistence type="inferred from homology"/>
<dbReference type="Gene3D" id="3.60.21.10">
    <property type="match status" value="1"/>
</dbReference>
<dbReference type="PANTHER" id="PTHR33393">
    <property type="entry name" value="POLYGLUTAMINE SYNTHESIS ACCESSORY PROTEIN RV0574C-RELATED"/>
    <property type="match status" value="1"/>
</dbReference>
<dbReference type="EMBL" id="JBHUMM010000043">
    <property type="protein sequence ID" value="MFD2672986.1"/>
    <property type="molecule type" value="Genomic_DNA"/>
</dbReference>
<evidence type="ECO:0000256" key="2">
    <source>
        <dbReference type="SAM" id="MobiDB-lite"/>
    </source>
</evidence>
<feature type="compositionally biased region" description="Pro residues" evidence="2">
    <location>
        <begin position="39"/>
        <end position="55"/>
    </location>
</feature>
<dbReference type="CDD" id="cd07381">
    <property type="entry name" value="MPP_CapA"/>
    <property type="match status" value="1"/>
</dbReference>
<dbReference type="Pfam" id="PF09587">
    <property type="entry name" value="PGA_cap"/>
    <property type="match status" value="1"/>
</dbReference>
<reference evidence="5" key="1">
    <citation type="journal article" date="2019" name="Int. J. Syst. Evol. Microbiol.">
        <title>The Global Catalogue of Microorganisms (GCM) 10K type strain sequencing project: providing services to taxonomists for standard genome sequencing and annotation.</title>
        <authorList>
            <consortium name="The Broad Institute Genomics Platform"/>
            <consortium name="The Broad Institute Genome Sequencing Center for Infectious Disease"/>
            <person name="Wu L."/>
            <person name="Ma J."/>
        </authorList>
    </citation>
    <scope>NUCLEOTIDE SEQUENCE [LARGE SCALE GENOMIC DNA]</scope>
    <source>
        <strain evidence="5">KCTC 33676</strain>
    </source>
</reference>
<dbReference type="PANTHER" id="PTHR33393:SF12">
    <property type="entry name" value="CAPSULE BIOSYNTHESIS PROTEIN CAPA"/>
    <property type="match status" value="1"/>
</dbReference>
<dbReference type="RefSeq" id="WP_379930543.1">
    <property type="nucleotide sequence ID" value="NZ_JBHUMM010000043.1"/>
</dbReference>
<organism evidence="4 5">
    <name type="scientific">Marinicrinis sediminis</name>
    <dbReference type="NCBI Taxonomy" id="1652465"/>
    <lineage>
        <taxon>Bacteria</taxon>
        <taxon>Bacillati</taxon>
        <taxon>Bacillota</taxon>
        <taxon>Bacilli</taxon>
        <taxon>Bacillales</taxon>
        <taxon>Paenibacillaceae</taxon>
    </lineage>
</organism>
<accession>A0ABW5RE50</accession>
<dbReference type="InterPro" id="IPR029052">
    <property type="entry name" value="Metallo-depent_PP-like"/>
</dbReference>
<comment type="similarity">
    <text evidence="1">Belongs to the CapA family.</text>
</comment>
<comment type="caution">
    <text evidence="4">The sequence shown here is derived from an EMBL/GenBank/DDBJ whole genome shotgun (WGS) entry which is preliminary data.</text>
</comment>
<sequence>MSAQTIGRLGLLWVVCLALILFAGCDQEPNGNQDMKPAPAAPPSSQPDLLPPPDIQDPSAPDTRDLLTYSTEATLVAVGDIMMHSPQIPAGYNPATDTYNFDHFFAEIDDLLLQGDWVYGNLETPLAGKASGYAGYPRFNAPDELADALHKAGFDVLSTANNHSLDQGKHGVLQTLETLSERGLTAVGTYASSQAQQDIPILSRHDIHMAFLAYTYGTNGLPEPSGHAYLVNEIDRTQIQADLTRARAQGADLITIALHFGREYIREPSASQRELAAYCIAAGADIVLGSHPHVVQPYEQLTVQTPDGSTRSGFVIYSLGNFISNQGPAQKTAKYTDVGVVLKLSVRKTFPEQKIEITAVESIPTWVHQYRQNGKRQYRVLPIAKFQNAALDSRLTSQERELMSAYLDEMKTHVSSYQPAFDPISVTAPLSSWRAEAEATADGEAEKPASVIDDVYRP</sequence>
<evidence type="ECO:0000313" key="5">
    <source>
        <dbReference type="Proteomes" id="UP001597497"/>
    </source>
</evidence>
<evidence type="ECO:0000256" key="1">
    <source>
        <dbReference type="ARBA" id="ARBA00005662"/>
    </source>
</evidence>
<keyword evidence="5" id="KW-1185">Reference proteome</keyword>
<feature type="region of interest" description="Disordered" evidence="2">
    <location>
        <begin position="31"/>
        <end position="64"/>
    </location>
</feature>
<evidence type="ECO:0000259" key="3">
    <source>
        <dbReference type="SMART" id="SM00854"/>
    </source>
</evidence>
<protein>
    <submittedName>
        <fullName evidence="4">CapA family protein</fullName>
    </submittedName>
</protein>
<dbReference type="SMART" id="SM00854">
    <property type="entry name" value="PGA_cap"/>
    <property type="match status" value="1"/>
</dbReference>
<name>A0ABW5RE50_9BACL</name>
<gene>
    <name evidence="4" type="ORF">ACFSUC_15560</name>
</gene>
<dbReference type="InterPro" id="IPR052169">
    <property type="entry name" value="CW_Biosynth-Accessory"/>
</dbReference>